<dbReference type="Proteomes" id="UP001317613">
    <property type="component" value="Chromosome"/>
</dbReference>
<dbReference type="EMBL" id="AP026729">
    <property type="protein sequence ID" value="BDQ63177.1"/>
    <property type="molecule type" value="Genomic_DNA"/>
</dbReference>
<name>A0AC59HUD4_ENTFL</name>
<evidence type="ECO:0000313" key="2">
    <source>
        <dbReference type="Proteomes" id="UP001317613"/>
    </source>
</evidence>
<reference evidence="1" key="1">
    <citation type="submission" date="2022-08" db="EMBL/GenBank/DDBJ databases">
        <title>Molecular epidemiological analysis of five strains of VanD-type vancomycin-resistant Enterococcus faecalis.</title>
        <authorList>
            <person name="Mimura K."/>
            <person name="Hashimoto Y."/>
            <person name="Tomita H."/>
        </authorList>
    </citation>
    <scope>NUCLEOTIDE SEQUENCE</scope>
    <source>
        <strain evidence="1">SVR2332</strain>
    </source>
</reference>
<sequence length="246" mass="28436">MSKLYSNHSHLSKVLKHSALPILITKEFDFFRCVEFNQNFYEKTASELFHGNLRDSNSSNRYSQLFPNQKLSYWSDTPDTSRKEILKHGSSKNIVTFWAYDDLTSTFPTLENEEPLIIIDGIQFGFEDILEKCDNNIPLSSEDNILITKINHAKPDCIAYKSMVTGTTNFLFFEKVFKKLAIKEVRLKMGELKSNDSNRIICAATSDYLPILESYGECFTPIAQTKMNENYLKSAEYKSRSKIYNH</sequence>
<organism evidence="1 2">
    <name type="scientific">Enterococcus faecalis</name>
    <name type="common">Streptococcus faecalis</name>
    <dbReference type="NCBI Taxonomy" id="1351"/>
    <lineage>
        <taxon>Bacteria</taxon>
        <taxon>Bacillati</taxon>
        <taxon>Bacillota</taxon>
        <taxon>Bacilli</taxon>
        <taxon>Lactobacillales</taxon>
        <taxon>Enterococcaceae</taxon>
        <taxon>Enterococcus</taxon>
    </lineage>
</organism>
<gene>
    <name evidence="1" type="ORF">EfsSVR2332_32550</name>
</gene>
<evidence type="ECO:0000313" key="1">
    <source>
        <dbReference type="EMBL" id="BDQ63177.1"/>
    </source>
</evidence>
<protein>
    <submittedName>
        <fullName evidence="1">Uncharacterized protein</fullName>
    </submittedName>
</protein>
<accession>A0AC59HUD4</accession>
<proteinExistence type="predicted"/>